<keyword evidence="9" id="KW-1185">Reference proteome</keyword>
<dbReference type="InterPro" id="IPR015590">
    <property type="entry name" value="Aldehyde_DH_dom"/>
</dbReference>
<evidence type="ECO:0000256" key="3">
    <source>
        <dbReference type="ARBA" id="ARBA00024226"/>
    </source>
</evidence>
<sequence>MELEPHLTQLFINNKVWELSVFNPANGELVSDQIPVAGSEDIDEAVKFANQAFQADSPWRKLTNVERQKILLRFADLLEANQERLAYLTRLTLGAPYHPFGKSEIATAIGCFRYYAGWVDKYAGQVFPADDGFYKIVRNEPIGVVAGIIPWNGPLASVGLKAAPALATGNVFILKPSEKTPLMAAELGKLILQAGFPPGVFQVLLGDGTTGAALASHMRVSKVSFTGSVQTGKAVQVLAAQSNLKRVTLELGGKSPAVVFDDANLKNAVDWTANALLTNSGQICFAATRVYVQAGIYDAFIEAYAAAFKAKTNVIGDPEKEGVEIGPVVDKGQFERIMNIIDTARDEQQGTLLSGGKALGSKGYYIEPTIFTDTKDSATIYNDEIFGPVVVINKFDTEEEVIRRSNNSKYGLMAGVFTQDISRALRLSSVFDSGVVGVNCISTITFSCPFGGTKESGLGREMGEHALRSYTEPKTVLINLNY</sequence>
<comment type="caution">
    <text evidence="8">The sequence shown here is derived from an EMBL/GenBank/DDBJ whole genome shotgun (WGS) entry which is preliminary data.</text>
</comment>
<comment type="catalytic activity">
    <reaction evidence="4">
        <text>an aldehyde + NAD(+) + H2O = a carboxylate + NADH + 2 H(+)</text>
        <dbReference type="Rhea" id="RHEA:16185"/>
        <dbReference type="ChEBI" id="CHEBI:15377"/>
        <dbReference type="ChEBI" id="CHEBI:15378"/>
        <dbReference type="ChEBI" id="CHEBI:17478"/>
        <dbReference type="ChEBI" id="CHEBI:29067"/>
        <dbReference type="ChEBI" id="CHEBI:57540"/>
        <dbReference type="ChEBI" id="CHEBI:57945"/>
        <dbReference type="EC" id="1.2.1.3"/>
    </reaction>
</comment>
<evidence type="ECO:0000256" key="2">
    <source>
        <dbReference type="ARBA" id="ARBA00023002"/>
    </source>
</evidence>
<dbReference type="Gene3D" id="3.40.605.10">
    <property type="entry name" value="Aldehyde Dehydrogenase, Chain A, domain 1"/>
    <property type="match status" value="1"/>
</dbReference>
<evidence type="ECO:0000313" key="8">
    <source>
        <dbReference type="EMBL" id="KAH6869058.1"/>
    </source>
</evidence>
<dbReference type="Proteomes" id="UP000777438">
    <property type="component" value="Unassembled WGS sequence"/>
</dbReference>
<dbReference type="FunFam" id="3.40.309.10:FF:000012">
    <property type="entry name" value="Betaine aldehyde dehydrogenase"/>
    <property type="match status" value="1"/>
</dbReference>
<feature type="active site" evidence="5">
    <location>
        <position position="250"/>
    </location>
</feature>
<keyword evidence="2 6" id="KW-0560">Oxidoreductase</keyword>
<dbReference type="PANTHER" id="PTHR11699">
    <property type="entry name" value="ALDEHYDE DEHYDROGENASE-RELATED"/>
    <property type="match status" value="1"/>
</dbReference>
<gene>
    <name evidence="8" type="ORF">B0T10DRAFT_595921</name>
</gene>
<dbReference type="InterPro" id="IPR029510">
    <property type="entry name" value="Ald_DH_CS_GLU"/>
</dbReference>
<dbReference type="FunFam" id="3.40.605.10:FF:000001">
    <property type="entry name" value="Aldehyde dehydrogenase 1"/>
    <property type="match status" value="1"/>
</dbReference>
<evidence type="ECO:0000256" key="4">
    <source>
        <dbReference type="ARBA" id="ARBA00049194"/>
    </source>
</evidence>
<proteinExistence type="inferred from homology"/>
<dbReference type="PROSITE" id="PS00687">
    <property type="entry name" value="ALDEHYDE_DEHYDR_GLU"/>
    <property type="match status" value="1"/>
</dbReference>
<feature type="domain" description="Aldehyde dehydrogenase" evidence="7">
    <location>
        <begin position="18"/>
        <end position="476"/>
    </location>
</feature>
<dbReference type="EC" id="1.2.1.3" evidence="3"/>
<dbReference type="EMBL" id="JAGPYM010000081">
    <property type="protein sequence ID" value="KAH6869058.1"/>
    <property type="molecule type" value="Genomic_DNA"/>
</dbReference>
<accession>A0A9P8VRQ3</accession>
<comment type="similarity">
    <text evidence="1 6">Belongs to the aldehyde dehydrogenase family.</text>
</comment>
<dbReference type="Pfam" id="PF00171">
    <property type="entry name" value="Aldedh"/>
    <property type="match status" value="1"/>
</dbReference>
<name>A0A9P8VRQ3_9HYPO</name>
<organism evidence="8 9">
    <name type="scientific">Thelonectria olida</name>
    <dbReference type="NCBI Taxonomy" id="1576542"/>
    <lineage>
        <taxon>Eukaryota</taxon>
        <taxon>Fungi</taxon>
        <taxon>Dikarya</taxon>
        <taxon>Ascomycota</taxon>
        <taxon>Pezizomycotina</taxon>
        <taxon>Sordariomycetes</taxon>
        <taxon>Hypocreomycetidae</taxon>
        <taxon>Hypocreales</taxon>
        <taxon>Nectriaceae</taxon>
        <taxon>Thelonectria</taxon>
    </lineage>
</organism>
<evidence type="ECO:0000256" key="5">
    <source>
        <dbReference type="PROSITE-ProRule" id="PRU10007"/>
    </source>
</evidence>
<protein>
    <recommendedName>
        <fullName evidence="3">aldehyde dehydrogenase (NAD(+))</fullName>
        <ecNumber evidence="3">1.2.1.3</ecNumber>
    </recommendedName>
</protein>
<dbReference type="GO" id="GO:0004029">
    <property type="term" value="F:aldehyde dehydrogenase (NAD+) activity"/>
    <property type="evidence" value="ECO:0007669"/>
    <property type="project" value="UniProtKB-EC"/>
</dbReference>
<evidence type="ECO:0000313" key="9">
    <source>
        <dbReference type="Proteomes" id="UP000777438"/>
    </source>
</evidence>
<dbReference type="InterPro" id="IPR016161">
    <property type="entry name" value="Ald_DH/histidinol_DH"/>
</dbReference>
<dbReference type="SUPFAM" id="SSF53720">
    <property type="entry name" value="ALDH-like"/>
    <property type="match status" value="1"/>
</dbReference>
<evidence type="ECO:0000256" key="6">
    <source>
        <dbReference type="RuleBase" id="RU003345"/>
    </source>
</evidence>
<reference evidence="8 9" key="1">
    <citation type="journal article" date="2021" name="Nat. Commun.">
        <title>Genetic determinants of endophytism in the Arabidopsis root mycobiome.</title>
        <authorList>
            <person name="Mesny F."/>
            <person name="Miyauchi S."/>
            <person name="Thiergart T."/>
            <person name="Pickel B."/>
            <person name="Atanasova L."/>
            <person name="Karlsson M."/>
            <person name="Huettel B."/>
            <person name="Barry K.W."/>
            <person name="Haridas S."/>
            <person name="Chen C."/>
            <person name="Bauer D."/>
            <person name="Andreopoulos W."/>
            <person name="Pangilinan J."/>
            <person name="LaButti K."/>
            <person name="Riley R."/>
            <person name="Lipzen A."/>
            <person name="Clum A."/>
            <person name="Drula E."/>
            <person name="Henrissat B."/>
            <person name="Kohler A."/>
            <person name="Grigoriev I.V."/>
            <person name="Martin F.M."/>
            <person name="Hacquard S."/>
        </authorList>
    </citation>
    <scope>NUCLEOTIDE SEQUENCE [LARGE SCALE GENOMIC DNA]</scope>
    <source>
        <strain evidence="8 9">MPI-CAGE-CH-0241</strain>
    </source>
</reference>
<dbReference type="InterPro" id="IPR016163">
    <property type="entry name" value="Ald_DH_C"/>
</dbReference>
<dbReference type="AlphaFoldDB" id="A0A9P8VRQ3"/>
<evidence type="ECO:0000259" key="7">
    <source>
        <dbReference type="Pfam" id="PF00171"/>
    </source>
</evidence>
<dbReference type="Gene3D" id="3.40.309.10">
    <property type="entry name" value="Aldehyde Dehydrogenase, Chain A, domain 2"/>
    <property type="match status" value="1"/>
</dbReference>
<dbReference type="OrthoDB" id="310895at2759"/>
<evidence type="ECO:0000256" key="1">
    <source>
        <dbReference type="ARBA" id="ARBA00009986"/>
    </source>
</evidence>
<dbReference type="InterPro" id="IPR016162">
    <property type="entry name" value="Ald_DH_N"/>
</dbReference>